<sequence>MSDAKMHKSTVPLSRKAHQFAKKFAAQQLTPEKGKQVYLNTLSVYAVHRYLKYLGIHTNLEQSDCWQLSNQVISDIADLVLPEMNQALVCCPILPGQTHLELPLEMIENLLGYVGVQFNNMLREVELMGFLPVNHVNDEEMVNIGIHELRSLDILIEYIYAAKAPQHTEDIIQEIGLLNKFKNINVTGILQEHVKDISSEPVLSYATRSLAMKTLVTPINLGSQHILLIAEITPKDQQRQRVSLRLEAIDSEELPSFQLSIVDESEHIFPHKIDLESRTHIQLQPFIANIGEAFQVKIVSEDISVTEYFVIF</sequence>
<keyword evidence="2" id="KW-1185">Reference proteome</keyword>
<dbReference type="RefSeq" id="WP_190952238.1">
    <property type="nucleotide sequence ID" value="NZ_JACJTC010000027.1"/>
</dbReference>
<protein>
    <submittedName>
        <fullName evidence="1">DUF1822 family protein</fullName>
    </submittedName>
</protein>
<accession>A0ABR8HKE8</accession>
<evidence type="ECO:0000313" key="1">
    <source>
        <dbReference type="EMBL" id="MBD2615565.1"/>
    </source>
</evidence>
<reference evidence="1 2" key="1">
    <citation type="journal article" date="2020" name="ISME J.">
        <title>Comparative genomics reveals insights into cyanobacterial evolution and habitat adaptation.</title>
        <authorList>
            <person name="Chen M.Y."/>
            <person name="Teng W.K."/>
            <person name="Zhao L."/>
            <person name="Hu C.X."/>
            <person name="Zhou Y.K."/>
            <person name="Han B.P."/>
            <person name="Song L.R."/>
            <person name="Shu W.S."/>
        </authorList>
    </citation>
    <scope>NUCLEOTIDE SEQUENCE [LARGE SCALE GENOMIC DNA]</scope>
    <source>
        <strain evidence="1 2">FACHB-252</strain>
    </source>
</reference>
<evidence type="ECO:0000313" key="2">
    <source>
        <dbReference type="Proteomes" id="UP000606396"/>
    </source>
</evidence>
<comment type="caution">
    <text evidence="1">The sequence shown here is derived from an EMBL/GenBank/DDBJ whole genome shotgun (WGS) entry which is preliminary data.</text>
</comment>
<gene>
    <name evidence="1" type="ORF">H6G94_30655</name>
</gene>
<dbReference type="Proteomes" id="UP000606396">
    <property type="component" value="Unassembled WGS sequence"/>
</dbReference>
<dbReference type="EMBL" id="JACJTC010000027">
    <property type="protein sequence ID" value="MBD2615565.1"/>
    <property type="molecule type" value="Genomic_DNA"/>
</dbReference>
<name>A0ABR8HKE8_NOSPU</name>
<proteinExistence type="predicted"/>
<dbReference type="Pfam" id="PF08852">
    <property type="entry name" value="DUF1822"/>
    <property type="match status" value="1"/>
</dbReference>
<organism evidence="1 2">
    <name type="scientific">Nostoc punctiforme FACHB-252</name>
    <dbReference type="NCBI Taxonomy" id="1357509"/>
    <lineage>
        <taxon>Bacteria</taxon>
        <taxon>Bacillati</taxon>
        <taxon>Cyanobacteriota</taxon>
        <taxon>Cyanophyceae</taxon>
        <taxon>Nostocales</taxon>
        <taxon>Nostocaceae</taxon>
        <taxon>Nostoc</taxon>
    </lineage>
</organism>
<dbReference type="InterPro" id="IPR014951">
    <property type="entry name" value="DUF1822"/>
</dbReference>